<evidence type="ECO:0000259" key="2">
    <source>
        <dbReference type="PROSITE" id="PS50109"/>
    </source>
</evidence>
<gene>
    <name evidence="3" type="ORF">LCGC14_2145240</name>
</gene>
<keyword evidence="1" id="KW-0597">Phosphoprotein</keyword>
<comment type="caution">
    <text evidence="3">The sequence shown here is derived from an EMBL/GenBank/DDBJ whole genome shotgun (WGS) entry which is preliminary data.</text>
</comment>
<dbReference type="Gene3D" id="3.30.565.10">
    <property type="entry name" value="Histidine kinase-like ATPase, C-terminal domain"/>
    <property type="match status" value="1"/>
</dbReference>
<dbReference type="GO" id="GO:0000155">
    <property type="term" value="F:phosphorelay sensor kinase activity"/>
    <property type="evidence" value="ECO:0007669"/>
    <property type="project" value="TreeGrafter"/>
</dbReference>
<dbReference type="InterPro" id="IPR036890">
    <property type="entry name" value="HATPase_C_sf"/>
</dbReference>
<dbReference type="PROSITE" id="PS50109">
    <property type="entry name" value="HIS_KIN"/>
    <property type="match status" value="1"/>
</dbReference>
<evidence type="ECO:0000256" key="1">
    <source>
        <dbReference type="ARBA" id="ARBA00022553"/>
    </source>
</evidence>
<dbReference type="InterPro" id="IPR003594">
    <property type="entry name" value="HATPase_dom"/>
</dbReference>
<dbReference type="PRINTS" id="PR00344">
    <property type="entry name" value="BCTRLSENSOR"/>
</dbReference>
<sequence length="127" mass="14807">MKTNLYIKANELLLDLFENILTNAAKYNENLNVYILIAFSNFRSKNEEFIKMEFKDNGIGIPDNRKELVFQRKSKRNKRIKGMGMGLSLVKEIVDRFNGQIWVEDNVKGDYKKGSNFVVLILKTEKP</sequence>
<dbReference type="PANTHER" id="PTHR43547">
    <property type="entry name" value="TWO-COMPONENT HISTIDINE KINASE"/>
    <property type="match status" value="1"/>
</dbReference>
<accession>A0A0F9EJH1</accession>
<proteinExistence type="predicted"/>
<name>A0A0F9EJH1_9ZZZZ</name>
<organism evidence="3">
    <name type="scientific">marine sediment metagenome</name>
    <dbReference type="NCBI Taxonomy" id="412755"/>
    <lineage>
        <taxon>unclassified sequences</taxon>
        <taxon>metagenomes</taxon>
        <taxon>ecological metagenomes</taxon>
    </lineage>
</organism>
<reference evidence="3" key="1">
    <citation type="journal article" date="2015" name="Nature">
        <title>Complex archaea that bridge the gap between prokaryotes and eukaryotes.</title>
        <authorList>
            <person name="Spang A."/>
            <person name="Saw J.H."/>
            <person name="Jorgensen S.L."/>
            <person name="Zaremba-Niedzwiedzka K."/>
            <person name="Martijn J."/>
            <person name="Lind A.E."/>
            <person name="van Eijk R."/>
            <person name="Schleper C."/>
            <person name="Guy L."/>
            <person name="Ettema T.J."/>
        </authorList>
    </citation>
    <scope>NUCLEOTIDE SEQUENCE</scope>
</reference>
<evidence type="ECO:0000313" key="3">
    <source>
        <dbReference type="EMBL" id="KKL66411.1"/>
    </source>
</evidence>
<dbReference type="EMBL" id="LAZR01027213">
    <property type="protein sequence ID" value="KKL66411.1"/>
    <property type="molecule type" value="Genomic_DNA"/>
</dbReference>
<dbReference type="InterPro" id="IPR005467">
    <property type="entry name" value="His_kinase_dom"/>
</dbReference>
<feature type="domain" description="Histidine kinase" evidence="2">
    <location>
        <begin position="13"/>
        <end position="125"/>
    </location>
</feature>
<dbReference type="CDD" id="cd00075">
    <property type="entry name" value="HATPase"/>
    <property type="match status" value="1"/>
</dbReference>
<dbReference type="PANTHER" id="PTHR43547:SF2">
    <property type="entry name" value="HYBRID SIGNAL TRANSDUCTION HISTIDINE KINASE C"/>
    <property type="match status" value="1"/>
</dbReference>
<dbReference type="SMART" id="SM00387">
    <property type="entry name" value="HATPase_c"/>
    <property type="match status" value="1"/>
</dbReference>
<dbReference type="AlphaFoldDB" id="A0A0F9EJH1"/>
<dbReference type="InterPro" id="IPR004358">
    <property type="entry name" value="Sig_transdc_His_kin-like_C"/>
</dbReference>
<protein>
    <recommendedName>
        <fullName evidence="2">Histidine kinase domain-containing protein</fullName>
    </recommendedName>
</protein>
<dbReference type="SUPFAM" id="SSF55874">
    <property type="entry name" value="ATPase domain of HSP90 chaperone/DNA topoisomerase II/histidine kinase"/>
    <property type="match status" value="1"/>
</dbReference>
<dbReference type="Pfam" id="PF02518">
    <property type="entry name" value="HATPase_c"/>
    <property type="match status" value="1"/>
</dbReference>